<dbReference type="AlphaFoldDB" id="A0A1I1SWW4"/>
<evidence type="ECO:0000256" key="3">
    <source>
        <dbReference type="ARBA" id="ARBA00022692"/>
    </source>
</evidence>
<accession>A0A1I1SWW4</accession>
<evidence type="ECO:0000256" key="2">
    <source>
        <dbReference type="ARBA" id="ARBA00022475"/>
    </source>
</evidence>
<gene>
    <name evidence="8" type="ORF">SAMN05421842_1592</name>
</gene>
<evidence type="ECO:0000313" key="9">
    <source>
        <dbReference type="Proteomes" id="UP000199263"/>
    </source>
</evidence>
<dbReference type="EMBL" id="FOMG01000059">
    <property type="protein sequence ID" value="SFD49218.1"/>
    <property type="molecule type" value="Genomic_DNA"/>
</dbReference>
<evidence type="ECO:0000256" key="5">
    <source>
        <dbReference type="ARBA" id="ARBA00023136"/>
    </source>
</evidence>
<feature type="transmembrane region" description="Helical" evidence="6">
    <location>
        <begin position="551"/>
        <end position="573"/>
    </location>
</feature>
<feature type="transmembrane region" description="Helical" evidence="6">
    <location>
        <begin position="227"/>
        <end position="254"/>
    </location>
</feature>
<dbReference type="InterPro" id="IPR052536">
    <property type="entry name" value="ABC-4_Integral_Memb_Prot"/>
</dbReference>
<keyword evidence="2 6" id="KW-1003">Cell membrane</keyword>
<protein>
    <submittedName>
        <fullName evidence="8">Putative ABC transport system permease protein</fullName>
    </submittedName>
</protein>
<dbReference type="Proteomes" id="UP000199263">
    <property type="component" value="Unassembled WGS sequence"/>
</dbReference>
<dbReference type="GO" id="GO:0005886">
    <property type="term" value="C:plasma membrane"/>
    <property type="evidence" value="ECO:0007669"/>
    <property type="project" value="UniProtKB-SubCell"/>
</dbReference>
<comment type="similarity">
    <text evidence="6">Belongs to the ABC-4 integral membrane protein family.</text>
</comment>
<feature type="domain" description="ABC3 transporter permease C-terminal" evidence="7">
    <location>
        <begin position="59"/>
        <end position="179"/>
    </location>
</feature>
<dbReference type="InterPro" id="IPR003838">
    <property type="entry name" value="ABC3_permease_C"/>
</dbReference>
<name>A0A1I1SWW4_9CLOT</name>
<keyword evidence="4 6" id="KW-1133">Transmembrane helix</keyword>
<feature type="transmembrane region" description="Helical" evidence="6">
    <location>
        <begin position="196"/>
        <end position="215"/>
    </location>
</feature>
<proteinExistence type="inferred from homology"/>
<sequence length="673" mass="77651">MKFNELILKNIKYNIKNYIAYLLSTSIVLSILFMFFNFFYSDTFIEKSKEIFKGPEKNIIIGIMTIFLIAFVIYITATFIKTRGKELGVYYTIGLTSKEILRILFYENIVISGVSIAIGLIIGILFSKLFNMAFLKVMDIYNIDIEINIIGILSVALVGLLIFAINSLYQRILLRKHSIVELIKFSSKKEVASRGVFVKGIISIIAFVVSYKNIIEFIDGPSGITKYTVVFAIAAIVSLYFLIGFFMALVEVILKKFKKTYNNNIVTIKTLESKFLSYRATIFVSIIMTCAGIFFITQGFSYYKLGGVWMDNCYRSDLSIIVNKKQSDENNFRSIIEKHAGKIKEYKKLENIEEQYIEKNPESDEYRIRALRIISNETYNENTKSTKELKENEAIVPIEDSTQADGRRNFSGDLTLKLTEKGKAINRDYVFEFIKNLDEYKKNSSNKYLEFDEKNIAHEKMKLTNMIYECVNDIRPGFIIINDKVYEKIKNNLNPENIYYDILVDLESDHDYKRINKDLKEELKKIGGEELAETLSVKSNLRYIEMSKCSFVFFTFFFLAIIFLTGSGAILYFKIFTSLDEDKQRKNSFERIGLTTGEIKHIISKEIRIIFLVPAIIALVITGIILIKINGQTNGGEVANTIMLYTFMGYSIVYLLIYEISRRGYLKKVFSTK</sequence>
<feature type="transmembrane region" description="Helical" evidence="6">
    <location>
        <begin position="609"/>
        <end position="629"/>
    </location>
</feature>
<organism evidence="8 9">
    <name type="scientific">Clostridium uliginosum</name>
    <dbReference type="NCBI Taxonomy" id="119641"/>
    <lineage>
        <taxon>Bacteria</taxon>
        <taxon>Bacillati</taxon>
        <taxon>Bacillota</taxon>
        <taxon>Clostridia</taxon>
        <taxon>Eubacteriales</taxon>
        <taxon>Clostridiaceae</taxon>
        <taxon>Clostridium</taxon>
    </lineage>
</organism>
<feature type="transmembrane region" description="Helical" evidence="6">
    <location>
        <begin position="59"/>
        <end position="82"/>
    </location>
</feature>
<dbReference type="RefSeq" id="WP_090094501.1">
    <property type="nucleotide sequence ID" value="NZ_FOMG01000059.1"/>
</dbReference>
<evidence type="ECO:0000256" key="6">
    <source>
        <dbReference type="PIRNR" id="PIRNR018968"/>
    </source>
</evidence>
<keyword evidence="9" id="KW-1185">Reference proteome</keyword>
<dbReference type="PANTHER" id="PTHR46795">
    <property type="entry name" value="ABC TRANSPORTER PERMEASE-RELATED-RELATED"/>
    <property type="match status" value="1"/>
</dbReference>
<comment type="subcellular location">
    <subcellularLocation>
        <location evidence="1 6">Cell membrane</location>
        <topology evidence="1 6">Multi-pass membrane protein</topology>
    </subcellularLocation>
</comment>
<feature type="transmembrane region" description="Helical" evidence="6">
    <location>
        <begin position="147"/>
        <end position="169"/>
    </location>
</feature>
<keyword evidence="6" id="KW-0813">Transport</keyword>
<dbReference type="PIRSF" id="PIRSF018968">
    <property type="entry name" value="ABC_permease_BceB"/>
    <property type="match status" value="1"/>
</dbReference>
<dbReference type="STRING" id="119641.SAMN05421842_1592"/>
<reference evidence="8 9" key="1">
    <citation type="submission" date="2016-10" db="EMBL/GenBank/DDBJ databases">
        <authorList>
            <person name="de Groot N.N."/>
        </authorList>
    </citation>
    <scope>NUCLEOTIDE SEQUENCE [LARGE SCALE GENOMIC DNA]</scope>
    <source>
        <strain evidence="8 9">DSM 12992</strain>
    </source>
</reference>
<feature type="transmembrane region" description="Helical" evidence="6">
    <location>
        <begin position="275"/>
        <end position="296"/>
    </location>
</feature>
<dbReference type="Pfam" id="PF02687">
    <property type="entry name" value="FtsX"/>
    <property type="match status" value="1"/>
</dbReference>
<feature type="transmembrane region" description="Helical" evidence="6">
    <location>
        <begin position="641"/>
        <end position="658"/>
    </location>
</feature>
<evidence type="ECO:0000259" key="7">
    <source>
        <dbReference type="Pfam" id="PF02687"/>
    </source>
</evidence>
<evidence type="ECO:0000313" key="8">
    <source>
        <dbReference type="EMBL" id="SFD49218.1"/>
    </source>
</evidence>
<dbReference type="PANTHER" id="PTHR46795:SF3">
    <property type="entry name" value="ABC TRANSPORTER PERMEASE"/>
    <property type="match status" value="1"/>
</dbReference>
<dbReference type="OrthoDB" id="9781780at2"/>
<evidence type="ECO:0000256" key="1">
    <source>
        <dbReference type="ARBA" id="ARBA00004651"/>
    </source>
</evidence>
<feature type="transmembrane region" description="Helical" evidence="6">
    <location>
        <begin position="103"/>
        <end position="127"/>
    </location>
</feature>
<keyword evidence="3 6" id="KW-0812">Transmembrane</keyword>
<feature type="transmembrane region" description="Helical" evidence="6">
    <location>
        <begin position="20"/>
        <end position="39"/>
    </location>
</feature>
<keyword evidence="5 6" id="KW-0472">Membrane</keyword>
<dbReference type="GO" id="GO:0055085">
    <property type="term" value="P:transmembrane transport"/>
    <property type="evidence" value="ECO:0007669"/>
    <property type="project" value="UniProtKB-UniRule"/>
</dbReference>
<evidence type="ECO:0000256" key="4">
    <source>
        <dbReference type="ARBA" id="ARBA00022989"/>
    </source>
</evidence>
<dbReference type="InterPro" id="IPR027022">
    <property type="entry name" value="ABC_permease_BceB-typ"/>
</dbReference>